<dbReference type="OrthoDB" id="10345154at2759"/>
<feature type="transmembrane region" description="Helical" evidence="1">
    <location>
        <begin position="151"/>
        <end position="169"/>
    </location>
</feature>
<feature type="transmembrane region" description="Helical" evidence="1">
    <location>
        <begin position="100"/>
        <end position="121"/>
    </location>
</feature>
<feature type="transmembrane region" description="Helical" evidence="1">
    <location>
        <begin position="33"/>
        <end position="56"/>
    </location>
</feature>
<dbReference type="EMBL" id="CACVBM020001107">
    <property type="protein sequence ID" value="CAA7031401.1"/>
    <property type="molecule type" value="Genomic_DNA"/>
</dbReference>
<keyword evidence="3" id="KW-1185">Reference proteome</keyword>
<dbReference type="AlphaFoldDB" id="A0A6D2IUQ6"/>
<gene>
    <name evidence="2" type="ORF">MERR_LOCUS18636</name>
</gene>
<keyword evidence="1" id="KW-0472">Membrane</keyword>
<keyword evidence="1" id="KW-1133">Transmembrane helix</keyword>
<reference evidence="2" key="1">
    <citation type="submission" date="2020-01" db="EMBL/GenBank/DDBJ databases">
        <authorList>
            <person name="Mishra B."/>
        </authorList>
    </citation>
    <scope>NUCLEOTIDE SEQUENCE [LARGE SCALE GENOMIC DNA]</scope>
</reference>
<evidence type="ECO:0000313" key="3">
    <source>
        <dbReference type="Proteomes" id="UP000467841"/>
    </source>
</evidence>
<name>A0A6D2IUQ6_9BRAS</name>
<evidence type="ECO:0000313" key="2">
    <source>
        <dbReference type="EMBL" id="CAA7031401.1"/>
    </source>
</evidence>
<proteinExistence type="predicted"/>
<sequence>MASMQHFTVRHDQHPMTRWMEGLRDLGNQTLRLINPVITTFMAGFGVSVICASQKFRYIDPWLQAPIIFALTLYVAFTAVITFGTWSSDRVFYTARRPNGVIKAFISIVSVAFLLWIYGVTIFAGDYAFTLGVGTLTVQVHYLIRIQGYNIRSSNFIIALLILAGMTLIHEGMKIWLTRYVALMALATATLIYVCR</sequence>
<comment type="caution">
    <text evidence="2">The sequence shown here is derived from an EMBL/GenBank/DDBJ whole genome shotgun (WGS) entry which is preliminary data.</text>
</comment>
<keyword evidence="1" id="KW-0812">Transmembrane</keyword>
<accession>A0A6D2IUQ6</accession>
<evidence type="ECO:0000256" key="1">
    <source>
        <dbReference type="SAM" id="Phobius"/>
    </source>
</evidence>
<organism evidence="2 3">
    <name type="scientific">Microthlaspi erraticum</name>
    <dbReference type="NCBI Taxonomy" id="1685480"/>
    <lineage>
        <taxon>Eukaryota</taxon>
        <taxon>Viridiplantae</taxon>
        <taxon>Streptophyta</taxon>
        <taxon>Embryophyta</taxon>
        <taxon>Tracheophyta</taxon>
        <taxon>Spermatophyta</taxon>
        <taxon>Magnoliopsida</taxon>
        <taxon>eudicotyledons</taxon>
        <taxon>Gunneridae</taxon>
        <taxon>Pentapetalae</taxon>
        <taxon>rosids</taxon>
        <taxon>malvids</taxon>
        <taxon>Brassicales</taxon>
        <taxon>Brassicaceae</taxon>
        <taxon>Coluteocarpeae</taxon>
        <taxon>Microthlaspi</taxon>
    </lineage>
</organism>
<dbReference type="Proteomes" id="UP000467841">
    <property type="component" value="Unassembled WGS sequence"/>
</dbReference>
<feature type="transmembrane region" description="Helical" evidence="1">
    <location>
        <begin position="127"/>
        <end position="144"/>
    </location>
</feature>
<feature type="transmembrane region" description="Helical" evidence="1">
    <location>
        <begin position="62"/>
        <end position="88"/>
    </location>
</feature>
<protein>
    <submittedName>
        <fullName evidence="2">Uncharacterized protein</fullName>
    </submittedName>
</protein>
<feature type="transmembrane region" description="Helical" evidence="1">
    <location>
        <begin position="175"/>
        <end position="195"/>
    </location>
</feature>